<accession>X1IEB7</accession>
<dbReference type="AlphaFoldDB" id="X1IEB7"/>
<dbReference type="EMBL" id="BARU01035381">
    <property type="protein sequence ID" value="GAH80017.1"/>
    <property type="molecule type" value="Genomic_DNA"/>
</dbReference>
<reference evidence="1" key="1">
    <citation type="journal article" date="2014" name="Front. Microbiol.">
        <title>High frequency of phylogenetically diverse reductive dehalogenase-homologous genes in deep subseafloor sedimentary metagenomes.</title>
        <authorList>
            <person name="Kawai M."/>
            <person name="Futagami T."/>
            <person name="Toyoda A."/>
            <person name="Takaki Y."/>
            <person name="Nishi S."/>
            <person name="Hori S."/>
            <person name="Arai W."/>
            <person name="Tsubouchi T."/>
            <person name="Morono Y."/>
            <person name="Uchiyama I."/>
            <person name="Ito T."/>
            <person name="Fujiyama A."/>
            <person name="Inagaki F."/>
            <person name="Takami H."/>
        </authorList>
    </citation>
    <scope>NUCLEOTIDE SEQUENCE</scope>
    <source>
        <strain evidence="1">Expedition CK06-06</strain>
    </source>
</reference>
<feature type="non-terminal residue" evidence="1">
    <location>
        <position position="42"/>
    </location>
</feature>
<comment type="caution">
    <text evidence="1">The sequence shown here is derived from an EMBL/GenBank/DDBJ whole genome shotgun (WGS) entry which is preliminary data.</text>
</comment>
<sequence>MNYYTGEKREVEEIVDNIRECRNELVYVRENLNKLGKYHLAG</sequence>
<organism evidence="1">
    <name type="scientific">marine sediment metagenome</name>
    <dbReference type="NCBI Taxonomy" id="412755"/>
    <lineage>
        <taxon>unclassified sequences</taxon>
        <taxon>metagenomes</taxon>
        <taxon>ecological metagenomes</taxon>
    </lineage>
</organism>
<gene>
    <name evidence="1" type="ORF">S03H2_55403</name>
</gene>
<protein>
    <submittedName>
        <fullName evidence="1">Uncharacterized protein</fullName>
    </submittedName>
</protein>
<evidence type="ECO:0000313" key="1">
    <source>
        <dbReference type="EMBL" id="GAH80017.1"/>
    </source>
</evidence>
<proteinExistence type="predicted"/>
<name>X1IEB7_9ZZZZ</name>